<dbReference type="PROSITE" id="PS50111">
    <property type="entry name" value="CHEMOTAXIS_TRANSDUC_2"/>
    <property type="match status" value="1"/>
</dbReference>
<name>A0A0B7GYZ0_TREPH</name>
<dbReference type="PANTHER" id="PTHR43531">
    <property type="entry name" value="PROTEIN ICFG"/>
    <property type="match status" value="1"/>
</dbReference>
<accession>A0A0B7GYZ0</accession>
<keyword evidence="1" id="KW-0145">Chemotaxis</keyword>
<comment type="similarity">
    <text evidence="2">Belongs to the methyl-accepting chemotaxis (MCP) protein family.</text>
</comment>
<keyword evidence="4" id="KW-0175">Coiled coil</keyword>
<evidence type="ECO:0000256" key="6">
    <source>
        <dbReference type="SAM" id="Phobius"/>
    </source>
</evidence>
<evidence type="ECO:0000256" key="5">
    <source>
        <dbReference type="SAM" id="MobiDB-lite"/>
    </source>
</evidence>
<feature type="compositionally biased region" description="Polar residues" evidence="5">
    <location>
        <begin position="218"/>
        <end position="230"/>
    </location>
</feature>
<dbReference type="SUPFAM" id="SSF58104">
    <property type="entry name" value="Methyl-accepting chemotaxis protein (MCP) signaling domain"/>
    <property type="match status" value="1"/>
</dbReference>
<keyword evidence="6" id="KW-1133">Transmembrane helix</keyword>
<feature type="coiled-coil region" evidence="4">
    <location>
        <begin position="253"/>
        <end position="280"/>
    </location>
</feature>
<evidence type="ECO:0000313" key="9">
    <source>
        <dbReference type="Proteomes" id="UP000042527"/>
    </source>
</evidence>
<feature type="region of interest" description="Disordered" evidence="5">
    <location>
        <begin position="215"/>
        <end position="237"/>
    </location>
</feature>
<evidence type="ECO:0000256" key="3">
    <source>
        <dbReference type="PROSITE-ProRule" id="PRU00284"/>
    </source>
</evidence>
<reference evidence="9" key="1">
    <citation type="submission" date="2015-01" db="EMBL/GenBank/DDBJ databases">
        <authorList>
            <person name="Manzoor Shahid"/>
            <person name="Zubair Saima"/>
        </authorList>
    </citation>
    <scope>NUCLEOTIDE SEQUENCE [LARGE SCALE GENOMIC DNA]</scope>
    <source>
        <strain evidence="9">V1</strain>
    </source>
</reference>
<dbReference type="Gene3D" id="1.10.287.950">
    <property type="entry name" value="Methyl-accepting chemotaxis protein"/>
    <property type="match status" value="1"/>
</dbReference>
<evidence type="ECO:0000259" key="7">
    <source>
        <dbReference type="PROSITE" id="PS50111"/>
    </source>
</evidence>
<dbReference type="InterPro" id="IPR004089">
    <property type="entry name" value="MCPsignal_dom"/>
</dbReference>
<dbReference type="AlphaFoldDB" id="A0A0B7GYZ0"/>
<feature type="region of interest" description="Disordered" evidence="5">
    <location>
        <begin position="378"/>
        <end position="397"/>
    </location>
</feature>
<feature type="transmembrane region" description="Helical" evidence="6">
    <location>
        <begin position="6"/>
        <end position="26"/>
    </location>
</feature>
<dbReference type="SMART" id="SM00283">
    <property type="entry name" value="MA"/>
    <property type="match status" value="1"/>
</dbReference>
<keyword evidence="9" id="KW-1185">Reference proteome</keyword>
<feature type="transmembrane region" description="Helical" evidence="6">
    <location>
        <begin position="155"/>
        <end position="178"/>
    </location>
</feature>
<dbReference type="GO" id="GO:0004888">
    <property type="term" value="F:transmembrane signaling receptor activity"/>
    <property type="evidence" value="ECO:0007669"/>
    <property type="project" value="TreeGrafter"/>
</dbReference>
<organism evidence="8 9">
    <name type="scientific">Treponema phagedenis</name>
    <dbReference type="NCBI Taxonomy" id="162"/>
    <lineage>
        <taxon>Bacteria</taxon>
        <taxon>Pseudomonadati</taxon>
        <taxon>Spirochaetota</taxon>
        <taxon>Spirochaetia</taxon>
        <taxon>Spirochaetales</taxon>
        <taxon>Treponemataceae</taxon>
        <taxon>Treponema</taxon>
    </lineage>
</organism>
<evidence type="ECO:0000313" key="8">
    <source>
        <dbReference type="EMBL" id="CEM61881.1"/>
    </source>
</evidence>
<dbReference type="InterPro" id="IPR051310">
    <property type="entry name" value="MCP_chemotaxis"/>
</dbReference>
<dbReference type="GO" id="GO:0007165">
    <property type="term" value="P:signal transduction"/>
    <property type="evidence" value="ECO:0007669"/>
    <property type="project" value="UniProtKB-KW"/>
</dbReference>
<evidence type="ECO:0000256" key="4">
    <source>
        <dbReference type="SAM" id="Coils"/>
    </source>
</evidence>
<feature type="compositionally biased region" description="Polar residues" evidence="5">
    <location>
        <begin position="349"/>
        <end position="363"/>
    </location>
</feature>
<protein>
    <submittedName>
        <fullName evidence="8">Methyl-accepting chemotaxis protein signaling domain protein</fullName>
    </submittedName>
</protein>
<feature type="region of interest" description="Disordered" evidence="5">
    <location>
        <begin position="342"/>
        <end position="372"/>
    </location>
</feature>
<dbReference type="Proteomes" id="UP000042527">
    <property type="component" value="Unassembled WGS sequence"/>
</dbReference>
<evidence type="ECO:0000256" key="1">
    <source>
        <dbReference type="ARBA" id="ARBA00022500"/>
    </source>
</evidence>
<sequence>MKKEAKIVISFIALCLMVLISVGLYFKLLNPVGDLQSFSDSITDGHYRILSLQAEFYKTASINSKVQKENFTKKTNETFNSILPLMQNEIIGANAQSAYRKSLTAIHENLKRLISNYNFSESTLRDFEKLFSEEEKSFLSLQEEYTKTMQSKQKAVFVISGSLIITVWIAGLVLAWFLSEWVHAWLAERRKLILHLAPKHLSADQSEERHKTAAYSFTAPSITTNPQGKQNETDTARGYSRPFTQAAEDPAKLSDLRSKNAALEQKVADLEKRLQTAQSGSAVKTSGFTFGQSHLSGTGSAYADRQGGSAFSGISSAASSITGNTSENTYSAAIREEKKTTFTHGDSAAQGQKNDVGSASDGTSFAPLPAFDRASTLPKGEAEKGLGGLSAQTSAEKRQGGFSYNSFEKEAENSKQQIVILQKTNEELKKSNAELQEAYEALQRKMDEECISGSGAVVRNIKSVLHTIQENAPKIQEDAQEAEVLKNTFTTGHSLFKITYERIQFITQSISKIHEMSELIEEIAEQTKMLSMNAAIEAAHAGDAGKGFAVVAEELGRLAMAALESSRDIGGTIKEVIKNINFMGVKSDELDKAFDLLRIQTEKMYNSVTGFSEKMADPYRDAENALKFFS</sequence>
<evidence type="ECO:0000256" key="2">
    <source>
        <dbReference type="ARBA" id="ARBA00029447"/>
    </source>
</evidence>
<dbReference type="GO" id="GO:0006935">
    <property type="term" value="P:chemotaxis"/>
    <property type="evidence" value="ECO:0007669"/>
    <property type="project" value="UniProtKB-KW"/>
</dbReference>
<dbReference type="RefSeq" id="WP_052812552.1">
    <property type="nucleotide sequence ID" value="NZ_CDNC01000015.1"/>
</dbReference>
<dbReference type="EMBL" id="CDNC01000015">
    <property type="protein sequence ID" value="CEM61881.1"/>
    <property type="molecule type" value="Genomic_DNA"/>
</dbReference>
<keyword evidence="3" id="KW-0807">Transducer</keyword>
<keyword evidence="6" id="KW-0472">Membrane</keyword>
<proteinExistence type="inferred from homology"/>
<feature type="coiled-coil region" evidence="4">
    <location>
        <begin position="404"/>
        <end position="452"/>
    </location>
</feature>
<dbReference type="GO" id="GO:0005886">
    <property type="term" value="C:plasma membrane"/>
    <property type="evidence" value="ECO:0007669"/>
    <property type="project" value="TreeGrafter"/>
</dbReference>
<gene>
    <name evidence="8" type="ORF">TPHV1_220005</name>
</gene>
<feature type="domain" description="Methyl-accepting transducer" evidence="7">
    <location>
        <begin position="451"/>
        <end position="581"/>
    </location>
</feature>
<dbReference type="Pfam" id="PF00015">
    <property type="entry name" value="MCPsignal"/>
    <property type="match status" value="1"/>
</dbReference>
<keyword evidence="6" id="KW-0812">Transmembrane</keyword>
<dbReference type="PANTHER" id="PTHR43531:SF11">
    <property type="entry name" value="METHYL-ACCEPTING CHEMOTAXIS PROTEIN 3"/>
    <property type="match status" value="1"/>
</dbReference>